<accession>A0A3A8PXW2</accession>
<feature type="domain" description="DUF2007" evidence="3">
    <location>
        <begin position="85"/>
        <end position="147"/>
    </location>
</feature>
<dbReference type="SUPFAM" id="SSF54913">
    <property type="entry name" value="GlnB-like"/>
    <property type="match status" value="1"/>
</dbReference>
<gene>
    <name evidence="4" type="ORF">D7W81_24155</name>
</gene>
<proteinExistence type="predicted"/>
<evidence type="ECO:0000313" key="4">
    <source>
        <dbReference type="EMBL" id="RKH61326.1"/>
    </source>
</evidence>
<dbReference type="EMBL" id="RAWK01000152">
    <property type="protein sequence ID" value="RKH61326.1"/>
    <property type="molecule type" value="Genomic_DNA"/>
</dbReference>
<name>A0A3A8PXW2_9BACT</name>
<evidence type="ECO:0000256" key="1">
    <source>
        <dbReference type="SAM" id="MobiDB-lite"/>
    </source>
</evidence>
<keyword evidence="2" id="KW-1133">Transmembrane helix</keyword>
<dbReference type="InterPro" id="IPR011322">
    <property type="entry name" value="N-reg_PII-like_a/b"/>
</dbReference>
<dbReference type="Proteomes" id="UP000267003">
    <property type="component" value="Unassembled WGS sequence"/>
</dbReference>
<protein>
    <submittedName>
        <fullName evidence="4">DUF2007 domain-containing protein</fullName>
    </submittedName>
</protein>
<dbReference type="AlphaFoldDB" id="A0A3A8PXW2"/>
<reference evidence="5" key="1">
    <citation type="submission" date="2018-09" db="EMBL/GenBank/DDBJ databases">
        <authorList>
            <person name="Livingstone P.G."/>
            <person name="Whitworth D.E."/>
        </authorList>
    </citation>
    <scope>NUCLEOTIDE SEQUENCE [LARGE SCALE GENOMIC DNA]</scope>
    <source>
        <strain evidence="5">AB050A</strain>
    </source>
</reference>
<evidence type="ECO:0000313" key="5">
    <source>
        <dbReference type="Proteomes" id="UP000267003"/>
    </source>
</evidence>
<keyword evidence="5" id="KW-1185">Reference proteome</keyword>
<feature type="transmembrane region" description="Helical" evidence="2">
    <location>
        <begin position="221"/>
        <end position="247"/>
    </location>
</feature>
<evidence type="ECO:0000259" key="3">
    <source>
        <dbReference type="Pfam" id="PF09413"/>
    </source>
</evidence>
<dbReference type="RefSeq" id="WP_120557751.1">
    <property type="nucleotide sequence ID" value="NZ_RAWK01000152.1"/>
</dbReference>
<comment type="caution">
    <text evidence="4">The sequence shown here is derived from an EMBL/GenBank/DDBJ whole genome shotgun (WGS) entry which is preliminary data.</text>
</comment>
<organism evidence="4 5">
    <name type="scientific">Corallococcus aberystwythensis</name>
    <dbReference type="NCBI Taxonomy" id="2316722"/>
    <lineage>
        <taxon>Bacteria</taxon>
        <taxon>Pseudomonadati</taxon>
        <taxon>Myxococcota</taxon>
        <taxon>Myxococcia</taxon>
        <taxon>Myxococcales</taxon>
        <taxon>Cystobacterineae</taxon>
        <taxon>Myxococcaceae</taxon>
        <taxon>Corallococcus</taxon>
    </lineage>
</organism>
<dbReference type="Pfam" id="PF09413">
    <property type="entry name" value="DUF2007"/>
    <property type="match status" value="1"/>
</dbReference>
<keyword evidence="2" id="KW-0472">Membrane</keyword>
<feature type="region of interest" description="Disordered" evidence="1">
    <location>
        <begin position="145"/>
        <end position="164"/>
    </location>
</feature>
<dbReference type="InterPro" id="IPR018551">
    <property type="entry name" value="DUF2007"/>
</dbReference>
<sequence>MDAGKLGTRSGPTTPAARPRPGGCQPVEGPWRSVRARPRSEEEGARLHGASVLPETRVHPTPTGPRGGSPPEPRLSLPDHDFQLLTTCGDASEAALVRSLLEADNIPCIIQGEQHRSMLGVAGAYIELRVLVPARELEHARELLKSVSQEEPPPGVATSAQDDGSEEAHCALHGQRATRTCERCGTFLCDSCEGASAGLCEDCAERNGSGAEIQRGRKRKVVAWLILLFLFGPPFLLMLASTLNALLQ</sequence>
<feature type="region of interest" description="Disordered" evidence="1">
    <location>
        <begin position="1"/>
        <end position="79"/>
    </location>
</feature>
<dbReference type="Gene3D" id="3.30.70.790">
    <property type="entry name" value="UreE, C-terminal domain"/>
    <property type="match status" value="1"/>
</dbReference>
<evidence type="ECO:0000256" key="2">
    <source>
        <dbReference type="SAM" id="Phobius"/>
    </source>
</evidence>
<keyword evidence="2" id="KW-0812">Transmembrane</keyword>